<dbReference type="AlphaFoldDB" id="A0A1S0UP93"/>
<protein>
    <submittedName>
        <fullName evidence="1">Uncharacterized protein</fullName>
    </submittedName>
</protein>
<evidence type="ECO:0000313" key="1">
    <source>
        <dbReference type="EMBL" id="EJD76737.1"/>
    </source>
</evidence>
<dbReference type="CTD" id="31251385"/>
<name>A0A1S0UP93_LOALO</name>
<accession>A0A1S0UP93</accession>
<proteinExistence type="predicted"/>
<dbReference type="GeneID" id="31251385"/>
<sequence length="75" mass="8550">MTSKRKHTSSSVRCSLPFIFPYSEHVHICNERIVTSFCYETGEIQYCRYVIPSLAIGPLAIGKTVSQVMARNKHM</sequence>
<organism evidence="1">
    <name type="scientific">Loa loa</name>
    <name type="common">Eye worm</name>
    <name type="synonym">Filaria loa</name>
    <dbReference type="NCBI Taxonomy" id="7209"/>
    <lineage>
        <taxon>Eukaryota</taxon>
        <taxon>Metazoa</taxon>
        <taxon>Ecdysozoa</taxon>
        <taxon>Nematoda</taxon>
        <taxon>Chromadorea</taxon>
        <taxon>Rhabditida</taxon>
        <taxon>Spirurina</taxon>
        <taxon>Spiruromorpha</taxon>
        <taxon>Filarioidea</taxon>
        <taxon>Onchocercidae</taxon>
        <taxon>Loa</taxon>
    </lineage>
</organism>
<dbReference type="EMBL" id="JH712067">
    <property type="protein sequence ID" value="EJD76737.1"/>
    <property type="molecule type" value="Genomic_DNA"/>
</dbReference>
<gene>
    <name evidence="1" type="ORF">LOAG_16407</name>
</gene>
<dbReference type="RefSeq" id="XP_020307516.1">
    <property type="nucleotide sequence ID" value="XM_020449060.1"/>
</dbReference>
<reference evidence="1" key="1">
    <citation type="submission" date="2012-04" db="EMBL/GenBank/DDBJ databases">
        <title>The Genome Sequence of Loa loa.</title>
        <authorList>
            <consortium name="The Broad Institute Genome Sequencing Platform"/>
            <consortium name="Broad Institute Genome Sequencing Center for Infectious Disease"/>
            <person name="Nutman T.B."/>
            <person name="Fink D.L."/>
            <person name="Russ C."/>
            <person name="Young S."/>
            <person name="Zeng Q."/>
            <person name="Gargeya S."/>
            <person name="Alvarado L."/>
            <person name="Berlin A."/>
            <person name="Chapman S.B."/>
            <person name="Chen Z."/>
            <person name="Freedman E."/>
            <person name="Gellesch M."/>
            <person name="Goldberg J."/>
            <person name="Griggs A."/>
            <person name="Gujja S."/>
            <person name="Heilman E.R."/>
            <person name="Heiman D."/>
            <person name="Howarth C."/>
            <person name="Mehta T."/>
            <person name="Neiman D."/>
            <person name="Pearson M."/>
            <person name="Roberts A."/>
            <person name="Saif S."/>
            <person name="Shea T."/>
            <person name="Shenoy N."/>
            <person name="Sisk P."/>
            <person name="Stolte C."/>
            <person name="Sykes S."/>
            <person name="White J."/>
            <person name="Yandava C."/>
            <person name="Haas B."/>
            <person name="Henn M.R."/>
            <person name="Nusbaum C."/>
            <person name="Birren B."/>
        </authorList>
    </citation>
    <scope>NUCLEOTIDE SEQUENCE [LARGE SCALE GENOMIC DNA]</scope>
</reference>
<dbReference type="InParanoid" id="A0A1S0UP93"/>
<dbReference type="KEGG" id="loa:LOAG_16407"/>